<feature type="transmembrane region" description="Helical" evidence="7">
    <location>
        <begin position="12"/>
        <end position="30"/>
    </location>
</feature>
<dbReference type="SUPFAM" id="SSF160240">
    <property type="entry name" value="Cation efflux protein cytoplasmic domain-like"/>
    <property type="match status" value="1"/>
</dbReference>
<comment type="subcellular location">
    <subcellularLocation>
        <location evidence="1">Membrane</location>
        <topology evidence="1">Multi-pass membrane protein</topology>
    </subcellularLocation>
</comment>
<reference evidence="10 11" key="1">
    <citation type="journal article" date="2020" name="Microorganisms">
        <title>Description of Komagataeibacter melaceti sp. nov. and Komagataeibacter melomenusus sp. nov. Isolated from Apple Cider Vinegar.</title>
        <authorList>
            <person name="Maric L."/>
            <person name="Cleenwerck I."/>
            <person name="Accetto T."/>
            <person name="Vandamme P."/>
            <person name="Trcek J."/>
        </authorList>
    </citation>
    <scope>NUCLEOTIDE SEQUENCE [LARGE SCALE GENOMIC DNA]</scope>
    <source>
        <strain evidence="10 11">AV436</strain>
    </source>
</reference>
<dbReference type="InterPro" id="IPR050291">
    <property type="entry name" value="CDF_Transporter"/>
</dbReference>
<dbReference type="InterPro" id="IPR027469">
    <property type="entry name" value="Cation_efflux_TMD_sf"/>
</dbReference>
<evidence type="ECO:0000256" key="7">
    <source>
        <dbReference type="SAM" id="Phobius"/>
    </source>
</evidence>
<evidence type="ECO:0000256" key="2">
    <source>
        <dbReference type="ARBA" id="ARBA00008114"/>
    </source>
</evidence>
<dbReference type="PANTHER" id="PTHR43840">
    <property type="entry name" value="MITOCHONDRIAL METAL TRANSPORTER 1-RELATED"/>
    <property type="match status" value="1"/>
</dbReference>
<dbReference type="InterPro" id="IPR002524">
    <property type="entry name" value="Cation_efflux"/>
</dbReference>
<protein>
    <submittedName>
        <fullName evidence="10">Cation transporter</fullName>
    </submittedName>
</protein>
<comment type="caution">
    <text evidence="10">The sequence shown here is derived from an EMBL/GenBank/DDBJ whole genome shotgun (WGS) entry which is preliminary data.</text>
</comment>
<evidence type="ECO:0000259" key="9">
    <source>
        <dbReference type="Pfam" id="PF16916"/>
    </source>
</evidence>
<feature type="domain" description="Cation efflux protein cytoplasmic" evidence="9">
    <location>
        <begin position="210"/>
        <end position="288"/>
    </location>
</feature>
<dbReference type="PANTHER" id="PTHR43840:SF15">
    <property type="entry name" value="MITOCHONDRIAL METAL TRANSPORTER 1-RELATED"/>
    <property type="match status" value="1"/>
</dbReference>
<evidence type="ECO:0000313" key="10">
    <source>
        <dbReference type="EMBL" id="NPC66495.1"/>
    </source>
</evidence>
<dbReference type="Gene3D" id="3.30.70.1350">
    <property type="entry name" value="Cation efflux protein, cytoplasmic domain"/>
    <property type="match status" value="1"/>
</dbReference>
<dbReference type="Gene3D" id="1.20.1510.10">
    <property type="entry name" value="Cation efflux protein transmembrane domain"/>
    <property type="match status" value="1"/>
</dbReference>
<gene>
    <name evidence="10" type="ORF">HNW77_08840</name>
</gene>
<dbReference type="EMBL" id="JABJWC010000018">
    <property type="protein sequence ID" value="NPC66495.1"/>
    <property type="molecule type" value="Genomic_DNA"/>
</dbReference>
<keyword evidence="11" id="KW-1185">Reference proteome</keyword>
<dbReference type="InterPro" id="IPR036837">
    <property type="entry name" value="Cation_efflux_CTD_sf"/>
</dbReference>
<keyword evidence="4 7" id="KW-0812">Transmembrane</keyword>
<evidence type="ECO:0000256" key="6">
    <source>
        <dbReference type="ARBA" id="ARBA00023136"/>
    </source>
</evidence>
<name>A0ABX2ADW7_9PROT</name>
<dbReference type="InterPro" id="IPR058533">
    <property type="entry name" value="Cation_efflux_TM"/>
</dbReference>
<dbReference type="InterPro" id="IPR027470">
    <property type="entry name" value="Cation_efflux_CTD"/>
</dbReference>
<evidence type="ECO:0000256" key="4">
    <source>
        <dbReference type="ARBA" id="ARBA00022692"/>
    </source>
</evidence>
<sequence length="300" mass="32309">MSSSTDPKIRAAWCSVAVSLIALGMKYAAWRVTDSIALYSDAIETIINVVSAVAGLWALRVASLPPDHNHTYGHYKAEYLSAVAEGVLVVITAITIAHEAWIGFRHMHAPQDSWLGIALNGGAGVLNLVWGLFLLRLGRARHSPALVASGHHVLSDVWTSAVLITGFVLIPLTGFLWLDPLLAALIAVNVLRTGWEMMRTSIAGLMDEAPNSETLGEIRSIISHTATGAMEAHDIRARIVGAMTFIEFHLVVPGAMSVEEAHHICDRVEEGLRAGLGDALINIHVEPERKAKHTGVLVLP</sequence>
<keyword evidence="3" id="KW-0813">Transport</keyword>
<dbReference type="RefSeq" id="WP_172156984.1">
    <property type="nucleotide sequence ID" value="NZ_JABJWC010000018.1"/>
</dbReference>
<accession>A0ABX2ADW7</accession>
<proteinExistence type="inferred from homology"/>
<evidence type="ECO:0000256" key="5">
    <source>
        <dbReference type="ARBA" id="ARBA00022989"/>
    </source>
</evidence>
<feature type="transmembrane region" description="Helical" evidence="7">
    <location>
        <begin position="147"/>
        <end position="169"/>
    </location>
</feature>
<evidence type="ECO:0000313" key="11">
    <source>
        <dbReference type="Proteomes" id="UP000623090"/>
    </source>
</evidence>
<keyword evidence="5 7" id="KW-1133">Transmembrane helix</keyword>
<feature type="transmembrane region" description="Helical" evidence="7">
    <location>
        <begin position="114"/>
        <end position="135"/>
    </location>
</feature>
<comment type="similarity">
    <text evidence="2">Belongs to the cation diffusion facilitator (CDF) transporter (TC 2.A.4) family.</text>
</comment>
<feature type="domain" description="Cation efflux protein transmembrane" evidence="8">
    <location>
        <begin position="13"/>
        <end position="206"/>
    </location>
</feature>
<dbReference type="Pfam" id="PF01545">
    <property type="entry name" value="Cation_efflux"/>
    <property type="match status" value="1"/>
</dbReference>
<dbReference type="Proteomes" id="UP000623090">
    <property type="component" value="Unassembled WGS sequence"/>
</dbReference>
<evidence type="ECO:0000259" key="8">
    <source>
        <dbReference type="Pfam" id="PF01545"/>
    </source>
</evidence>
<feature type="transmembrane region" description="Helical" evidence="7">
    <location>
        <begin position="36"/>
        <end position="59"/>
    </location>
</feature>
<dbReference type="NCBIfam" id="TIGR01297">
    <property type="entry name" value="CDF"/>
    <property type="match status" value="1"/>
</dbReference>
<keyword evidence="6 7" id="KW-0472">Membrane</keyword>
<evidence type="ECO:0000256" key="1">
    <source>
        <dbReference type="ARBA" id="ARBA00004141"/>
    </source>
</evidence>
<organism evidence="10 11">
    <name type="scientific">Komagataeibacter melomenusus</name>
    <dbReference type="NCBI Taxonomy" id="2766578"/>
    <lineage>
        <taxon>Bacteria</taxon>
        <taxon>Pseudomonadati</taxon>
        <taxon>Pseudomonadota</taxon>
        <taxon>Alphaproteobacteria</taxon>
        <taxon>Acetobacterales</taxon>
        <taxon>Acetobacteraceae</taxon>
        <taxon>Komagataeibacter</taxon>
    </lineage>
</organism>
<dbReference type="Pfam" id="PF16916">
    <property type="entry name" value="ZT_dimer"/>
    <property type="match status" value="1"/>
</dbReference>
<dbReference type="SUPFAM" id="SSF161111">
    <property type="entry name" value="Cation efflux protein transmembrane domain-like"/>
    <property type="match status" value="1"/>
</dbReference>
<feature type="transmembrane region" description="Helical" evidence="7">
    <location>
        <begin position="79"/>
        <end position="102"/>
    </location>
</feature>
<evidence type="ECO:0000256" key="3">
    <source>
        <dbReference type="ARBA" id="ARBA00022448"/>
    </source>
</evidence>